<dbReference type="Gene3D" id="2.30.29.30">
    <property type="entry name" value="Pleckstrin-homology domain (PH domain)/Phosphotyrosine-binding domain (PTB)"/>
    <property type="match status" value="1"/>
</dbReference>
<dbReference type="GO" id="GO:0005643">
    <property type="term" value="C:nuclear pore"/>
    <property type="evidence" value="ECO:0007669"/>
    <property type="project" value="UniProtKB-SubCell"/>
</dbReference>
<evidence type="ECO:0000256" key="8">
    <source>
        <dbReference type="SAM" id="MobiDB-lite"/>
    </source>
</evidence>
<dbReference type="AlphaFoldDB" id="A0A0L0W5M9"/>
<keyword evidence="6" id="KW-0906">Nuclear pore complex</keyword>
<evidence type="ECO:0000256" key="5">
    <source>
        <dbReference type="ARBA" id="ARBA00023010"/>
    </source>
</evidence>
<feature type="compositionally biased region" description="Polar residues" evidence="8">
    <location>
        <begin position="245"/>
        <end position="267"/>
    </location>
</feature>
<evidence type="ECO:0000256" key="7">
    <source>
        <dbReference type="ARBA" id="ARBA00023242"/>
    </source>
</evidence>
<dbReference type="OrthoDB" id="185618at2759"/>
<evidence type="ECO:0000313" key="11">
    <source>
        <dbReference type="Proteomes" id="UP000054564"/>
    </source>
</evidence>
<dbReference type="PANTHER" id="PTHR38697:SF1">
    <property type="entry name" value="NUCLEAR PORE COMPLEX PROTEIN SIMILAR TO S. CEREVISIAE NUP2 (EUROFUNG)"/>
    <property type="match status" value="1"/>
</dbReference>
<dbReference type="InterPro" id="IPR015007">
    <property type="entry name" value="NUP2/50/61"/>
</dbReference>
<reference evidence="11" key="1">
    <citation type="submission" date="2014-03" db="EMBL/GenBank/DDBJ databases">
        <title>The Genome Sequence of Puccinia striiformis f. sp. tritici PST-78.</title>
        <authorList>
            <consortium name="The Broad Institute Genome Sequencing Platform"/>
            <person name="Cuomo C."/>
            <person name="Hulbert S."/>
            <person name="Chen X."/>
            <person name="Walker B."/>
            <person name="Young S.K."/>
            <person name="Zeng Q."/>
            <person name="Gargeya S."/>
            <person name="Fitzgerald M."/>
            <person name="Haas B."/>
            <person name="Abouelleil A."/>
            <person name="Alvarado L."/>
            <person name="Arachchi H.M."/>
            <person name="Berlin A.M."/>
            <person name="Chapman S.B."/>
            <person name="Goldberg J."/>
            <person name="Griggs A."/>
            <person name="Gujja S."/>
            <person name="Hansen M."/>
            <person name="Howarth C."/>
            <person name="Imamovic A."/>
            <person name="Larimer J."/>
            <person name="McCowan C."/>
            <person name="Montmayeur A."/>
            <person name="Murphy C."/>
            <person name="Neiman D."/>
            <person name="Pearson M."/>
            <person name="Priest M."/>
            <person name="Roberts A."/>
            <person name="Saif S."/>
            <person name="Shea T."/>
            <person name="Sisk P."/>
            <person name="Sykes S."/>
            <person name="Wortman J."/>
            <person name="Nusbaum C."/>
            <person name="Birren B."/>
        </authorList>
    </citation>
    <scope>NUCLEOTIDE SEQUENCE [LARGE SCALE GENOMIC DNA]</scope>
    <source>
        <strain evidence="11">race PST-78</strain>
    </source>
</reference>
<keyword evidence="3" id="KW-0509">mRNA transport</keyword>
<dbReference type="STRING" id="1165861.A0A0L0W5M9"/>
<dbReference type="Pfam" id="PF08911">
    <property type="entry name" value="NUP50"/>
    <property type="match status" value="1"/>
</dbReference>
<protein>
    <recommendedName>
        <fullName evidence="9">RanBD1 domain-containing protein</fullName>
    </recommendedName>
</protein>
<dbReference type="InterPro" id="IPR011993">
    <property type="entry name" value="PH-like_dom_sf"/>
</dbReference>
<evidence type="ECO:0000313" key="10">
    <source>
        <dbReference type="EMBL" id="KNF06806.1"/>
    </source>
</evidence>
<proteinExistence type="predicted"/>
<dbReference type="SMART" id="SM00160">
    <property type="entry name" value="RanBD"/>
    <property type="match status" value="1"/>
</dbReference>
<organism evidence="10 11">
    <name type="scientific">Puccinia striiformis f. sp. tritici PST-78</name>
    <dbReference type="NCBI Taxonomy" id="1165861"/>
    <lineage>
        <taxon>Eukaryota</taxon>
        <taxon>Fungi</taxon>
        <taxon>Dikarya</taxon>
        <taxon>Basidiomycota</taxon>
        <taxon>Pucciniomycotina</taxon>
        <taxon>Pucciniomycetes</taxon>
        <taxon>Pucciniales</taxon>
        <taxon>Pucciniaceae</taxon>
        <taxon>Puccinia</taxon>
    </lineage>
</organism>
<dbReference type="Pfam" id="PF00638">
    <property type="entry name" value="Ran_BP1"/>
    <property type="match status" value="1"/>
</dbReference>
<keyword evidence="2" id="KW-0813">Transport</keyword>
<feature type="region of interest" description="Disordered" evidence="8">
    <location>
        <begin position="183"/>
        <end position="203"/>
    </location>
</feature>
<feature type="compositionally biased region" description="Low complexity" evidence="8">
    <location>
        <begin position="378"/>
        <end position="391"/>
    </location>
</feature>
<dbReference type="InterPro" id="IPR000156">
    <property type="entry name" value="Ran_bind_dom"/>
</dbReference>
<feature type="region of interest" description="Disordered" evidence="8">
    <location>
        <begin position="245"/>
        <end position="488"/>
    </location>
</feature>
<dbReference type="SUPFAM" id="SSF50729">
    <property type="entry name" value="PH domain-like"/>
    <property type="match status" value="1"/>
</dbReference>
<feature type="domain" description="RanBD1" evidence="9">
    <location>
        <begin position="544"/>
        <end position="636"/>
    </location>
</feature>
<evidence type="ECO:0000256" key="6">
    <source>
        <dbReference type="ARBA" id="ARBA00023132"/>
    </source>
</evidence>
<evidence type="ECO:0000256" key="4">
    <source>
        <dbReference type="ARBA" id="ARBA00022927"/>
    </source>
</evidence>
<sequence>MVKRQADKQLTDRNCNDEDLDDTPATGGLATASPQAISKRQIRALPKKTGASASMATSKFGAAPSFPSAGKPASSLFGQPASQSSNPTPSSNLFGGTSSFGASSKSTAFGTTPSAVSTNPATSTEPQNTQALTTYYASLRGLNLCVTKAFDGLIKKDAFADLSSAFDHVKQKYSEHRLKIEAELEQSQSSSSSSMNDKAKTFTPVEPSVKSLLSFATNGATKPSNNGSLFSASAGFGATTSPFAVSTTDTQKSSPASLSPESPTITKPESPPSSDPASSRSSSTANGSTAPGAKACSRPGAFTMAAPMRPSPLRYESQDAPAGSPPLESSENTGKSASSLAPIIERSKPESSLSSTATTANEKAKLTEGNSVGTSPGLFSFSDSKSKTTSLFGATGTSGTGPSLFGATGTSGTGPSSFGSSSTPKPFSFGSSTTSSTQNSAAKPPSVGFGFGSGGTGSASVFGGFGPPKSAVVQSTPPKNGFNPVGFSFGGSPPTSAVSPTKEAEKVTFGFGSTTTKNSDSTVNNGNDKHNIGVSDNLTEQEGESEALDSTSSGSKVMESIKGEEEEETLFETTGRVYALLDKKQDDGKIAKKWIGWAICTVKLNKHKQTKRCRILARSQVNQGILINFFVNSNLKPMNRENSVEVLGFNPEGTHLQAYRIRPSSTQVVEDFVTAIQDAVQSSPKT</sequence>
<feature type="compositionally biased region" description="Basic and acidic residues" evidence="8">
    <location>
        <begin position="1"/>
        <end position="16"/>
    </location>
</feature>
<feature type="region of interest" description="Disordered" evidence="8">
    <location>
        <begin position="1"/>
        <end position="126"/>
    </location>
</feature>
<feature type="region of interest" description="Disordered" evidence="8">
    <location>
        <begin position="509"/>
        <end position="565"/>
    </location>
</feature>
<dbReference type="GO" id="GO:0051028">
    <property type="term" value="P:mRNA transport"/>
    <property type="evidence" value="ECO:0007669"/>
    <property type="project" value="UniProtKB-KW"/>
</dbReference>
<dbReference type="Proteomes" id="UP000054564">
    <property type="component" value="Unassembled WGS sequence"/>
</dbReference>
<feature type="compositionally biased region" description="Polar residues" evidence="8">
    <location>
        <begin position="76"/>
        <end position="126"/>
    </location>
</feature>
<comment type="caution">
    <text evidence="10">The sequence shown here is derived from an EMBL/GenBank/DDBJ whole genome shotgun (WGS) entry which is preliminary data.</text>
</comment>
<feature type="compositionally biased region" description="Polar residues" evidence="8">
    <location>
        <begin position="327"/>
        <end position="339"/>
    </location>
</feature>
<evidence type="ECO:0000259" key="9">
    <source>
        <dbReference type="PROSITE" id="PS50196"/>
    </source>
</evidence>
<keyword evidence="11" id="KW-1185">Reference proteome</keyword>
<name>A0A0L0W5M9_9BASI</name>
<accession>A0A0L0W5M9</accession>
<evidence type="ECO:0000256" key="2">
    <source>
        <dbReference type="ARBA" id="ARBA00022448"/>
    </source>
</evidence>
<feature type="compositionally biased region" description="Polar residues" evidence="8">
    <location>
        <begin position="511"/>
        <end position="526"/>
    </location>
</feature>
<keyword evidence="7" id="KW-0539">Nucleus</keyword>
<evidence type="ECO:0000256" key="3">
    <source>
        <dbReference type="ARBA" id="ARBA00022816"/>
    </source>
</evidence>
<dbReference type="EMBL" id="AJIL01000002">
    <property type="protein sequence ID" value="KNF06806.1"/>
    <property type="molecule type" value="Genomic_DNA"/>
</dbReference>
<gene>
    <name evidence="10" type="ORF">PSTG_00121</name>
</gene>
<feature type="compositionally biased region" description="Polar residues" evidence="8">
    <location>
        <begin position="350"/>
        <end position="361"/>
    </location>
</feature>
<dbReference type="GO" id="GO:0015031">
    <property type="term" value="P:protein transport"/>
    <property type="evidence" value="ECO:0007669"/>
    <property type="project" value="UniProtKB-KW"/>
</dbReference>
<dbReference type="PROSITE" id="PS50196">
    <property type="entry name" value="RANBD1"/>
    <property type="match status" value="1"/>
</dbReference>
<evidence type="ECO:0000256" key="1">
    <source>
        <dbReference type="ARBA" id="ARBA00004567"/>
    </source>
</evidence>
<dbReference type="InterPro" id="IPR053074">
    <property type="entry name" value="NPC_Nucleoporin"/>
</dbReference>
<feature type="compositionally biased region" description="Low complexity" evidence="8">
    <location>
        <begin position="408"/>
        <end position="437"/>
    </location>
</feature>
<dbReference type="PANTHER" id="PTHR38697">
    <property type="entry name" value="NUCLEAR PORE COMPLEX PROTEIN SIMILAR TO S. CEREVISIAE NUP2 (EUROFUNG)"/>
    <property type="match status" value="1"/>
</dbReference>
<comment type="subcellular location">
    <subcellularLocation>
        <location evidence="1">Nucleus</location>
        <location evidence="1">Nuclear pore complex</location>
    </subcellularLocation>
</comment>
<keyword evidence="4" id="KW-0653">Protein transport</keyword>
<keyword evidence="5" id="KW-0811">Translocation</keyword>